<comment type="caution">
    <text evidence="1">The sequence shown here is derived from an EMBL/GenBank/DDBJ whole genome shotgun (WGS) entry which is preliminary data.</text>
</comment>
<accession>A0ACC2VYA6</accession>
<dbReference type="EMBL" id="JASBWT010000005">
    <property type="protein sequence ID" value="KAJ9104470.1"/>
    <property type="molecule type" value="Genomic_DNA"/>
</dbReference>
<organism evidence="1 2">
    <name type="scientific">Naganishia friedmannii</name>
    <dbReference type="NCBI Taxonomy" id="89922"/>
    <lineage>
        <taxon>Eukaryota</taxon>
        <taxon>Fungi</taxon>
        <taxon>Dikarya</taxon>
        <taxon>Basidiomycota</taxon>
        <taxon>Agaricomycotina</taxon>
        <taxon>Tremellomycetes</taxon>
        <taxon>Filobasidiales</taxon>
        <taxon>Filobasidiaceae</taxon>
        <taxon>Naganishia</taxon>
    </lineage>
</organism>
<evidence type="ECO:0000313" key="1">
    <source>
        <dbReference type="EMBL" id="KAJ9104470.1"/>
    </source>
</evidence>
<keyword evidence="2" id="KW-1185">Reference proteome</keyword>
<name>A0ACC2VYA6_9TREE</name>
<gene>
    <name evidence="1" type="ORF">QFC21_001965</name>
</gene>
<sequence length="576" mass="64366">MSLNMTGPVRPRGLIYEKEYTAKPNSISVYRTSDFNMYIRPPNPENHGEPRDDFIISGVVIVHLTKPRKVKALKVKFLAEATLAYPGRVQLAQFRKQADINSMRCYLDRPWESDIIFERNLTIDDGQNGAEGVYMEAGPQRFEFSFILPATLAGFDRTPFGHISHRVDVTLEGIPQRSNSRFGGFFGGGHSRSPSPVASSGYNSAAMSRKSSQDPYHGFSSASLPPSRRETSSGSSTPAYPPDIMSPPISEEPSPVSSAFPQHQEAEKLRNVKWLTGNMTASKEMWIVPLPSEDREAIHLDYQTRSVVNELGIVPWSLQTDAITVGGYILLRMSLTDPHPLATVWAVRLYINQKIALKSPRRPDEPETSFPAAHLLIFDRGRLPNPKDVKDRHPHEPLWDGEMVPHGLHTSETVLNVNEVIRMPDENRLRPSTCPGTITPIKVSHEFSLQIYFSIWGEDAAGNPLPKSGPGQLRKAILTQGVLITSCACTKKNLALPTYEDSQIHETFAPTHEIEADKCACGDPLSELADRELARERNETEDPVGALRRAESDFDRGRRRKAEYSPNERVGSDYMK</sequence>
<proteinExistence type="predicted"/>
<evidence type="ECO:0000313" key="2">
    <source>
        <dbReference type="Proteomes" id="UP001227268"/>
    </source>
</evidence>
<dbReference type="Proteomes" id="UP001227268">
    <property type="component" value="Unassembled WGS sequence"/>
</dbReference>
<protein>
    <submittedName>
        <fullName evidence="1">Uncharacterized protein</fullName>
    </submittedName>
</protein>
<reference evidence="1" key="1">
    <citation type="submission" date="2023-04" db="EMBL/GenBank/DDBJ databases">
        <title>Draft Genome sequencing of Naganishia species isolated from polar environments using Oxford Nanopore Technology.</title>
        <authorList>
            <person name="Leo P."/>
            <person name="Venkateswaran K."/>
        </authorList>
    </citation>
    <scope>NUCLEOTIDE SEQUENCE</scope>
    <source>
        <strain evidence="1">MNA-CCFEE 5423</strain>
    </source>
</reference>